<dbReference type="AlphaFoldDB" id="A0A8K0DZF5"/>
<dbReference type="CDD" id="cd00073">
    <property type="entry name" value="H15"/>
    <property type="match status" value="1"/>
</dbReference>
<dbReference type="PROSITE" id="PS51504">
    <property type="entry name" value="H15"/>
    <property type="match status" value="1"/>
</dbReference>
<dbReference type="EMBL" id="VOIH02000009">
    <property type="protein sequence ID" value="KAF3437193.1"/>
    <property type="molecule type" value="Genomic_DNA"/>
</dbReference>
<comment type="caution">
    <text evidence="6">The sequence shown here is derived from an EMBL/GenBank/DDBJ whole genome shotgun (WGS) entry which is preliminary data.</text>
</comment>
<dbReference type="GO" id="GO:0000786">
    <property type="term" value="C:nucleosome"/>
    <property type="evidence" value="ECO:0007669"/>
    <property type="project" value="InterPro"/>
</dbReference>
<dbReference type="FunFam" id="1.10.10.10:FF:000637">
    <property type="entry name" value="Histone H1.2"/>
    <property type="match status" value="1"/>
</dbReference>
<name>A0A8K0DZF5_9ROSA</name>
<evidence type="ECO:0000259" key="5">
    <source>
        <dbReference type="PROSITE" id="PS51504"/>
    </source>
</evidence>
<dbReference type="GO" id="GO:0031492">
    <property type="term" value="F:nucleosomal DNA binding"/>
    <property type="evidence" value="ECO:0007669"/>
    <property type="project" value="TreeGrafter"/>
</dbReference>
<dbReference type="Pfam" id="PF00538">
    <property type="entry name" value="Linker_histone"/>
    <property type="match status" value="1"/>
</dbReference>
<evidence type="ECO:0000256" key="3">
    <source>
        <dbReference type="ARBA" id="ARBA00023242"/>
    </source>
</evidence>
<feature type="compositionally biased region" description="Pro residues" evidence="4">
    <location>
        <begin position="1"/>
        <end position="11"/>
    </location>
</feature>
<protein>
    <recommendedName>
        <fullName evidence="5">H15 domain-containing protein</fullName>
    </recommendedName>
</protein>
<keyword evidence="2" id="KW-0238">DNA-binding</keyword>
<evidence type="ECO:0000256" key="1">
    <source>
        <dbReference type="ARBA" id="ARBA00004123"/>
    </source>
</evidence>
<feature type="compositionally biased region" description="Basic residues" evidence="4">
    <location>
        <begin position="246"/>
        <end position="268"/>
    </location>
</feature>
<dbReference type="GO" id="GO:0006334">
    <property type="term" value="P:nucleosome assembly"/>
    <property type="evidence" value="ECO:0007669"/>
    <property type="project" value="InterPro"/>
</dbReference>
<feature type="domain" description="H15" evidence="5">
    <location>
        <begin position="74"/>
        <end position="143"/>
    </location>
</feature>
<dbReference type="Gene3D" id="1.10.10.10">
    <property type="entry name" value="Winged helix-like DNA-binding domain superfamily/Winged helix DNA-binding domain"/>
    <property type="match status" value="1"/>
</dbReference>
<dbReference type="SMART" id="SM00384">
    <property type="entry name" value="AT_hook"/>
    <property type="match status" value="7"/>
</dbReference>
<feature type="region of interest" description="Disordered" evidence="4">
    <location>
        <begin position="1"/>
        <end position="30"/>
    </location>
</feature>
<dbReference type="GO" id="GO:0030261">
    <property type="term" value="P:chromosome condensation"/>
    <property type="evidence" value="ECO:0007669"/>
    <property type="project" value="TreeGrafter"/>
</dbReference>
<reference evidence="6" key="1">
    <citation type="submission" date="2020-03" db="EMBL/GenBank/DDBJ databases">
        <title>A high-quality chromosome-level genome assembly of a woody plant with both climbing and erect habits, Rhamnella rubrinervis.</title>
        <authorList>
            <person name="Lu Z."/>
            <person name="Yang Y."/>
            <person name="Zhu X."/>
            <person name="Sun Y."/>
        </authorList>
    </citation>
    <scope>NUCLEOTIDE SEQUENCE</scope>
    <source>
        <strain evidence="6">BYM</strain>
        <tissue evidence="6">Leaf</tissue>
    </source>
</reference>
<dbReference type="PRINTS" id="PR00929">
    <property type="entry name" value="ATHOOK"/>
</dbReference>
<feature type="region of interest" description="Disordered" evidence="4">
    <location>
        <begin position="438"/>
        <end position="478"/>
    </location>
</feature>
<evidence type="ECO:0000313" key="6">
    <source>
        <dbReference type="EMBL" id="KAF3437193.1"/>
    </source>
</evidence>
<dbReference type="OrthoDB" id="1110759at2759"/>
<feature type="compositionally biased region" description="Polar residues" evidence="4">
    <location>
        <begin position="186"/>
        <end position="201"/>
    </location>
</feature>
<evidence type="ECO:0000313" key="7">
    <source>
        <dbReference type="Proteomes" id="UP000796880"/>
    </source>
</evidence>
<feature type="region of interest" description="Disordered" evidence="4">
    <location>
        <begin position="219"/>
        <end position="287"/>
    </location>
</feature>
<evidence type="ECO:0000256" key="2">
    <source>
        <dbReference type="ARBA" id="ARBA00023125"/>
    </source>
</evidence>
<feature type="compositionally biased region" description="Low complexity" evidence="4">
    <location>
        <begin position="152"/>
        <end position="171"/>
    </location>
</feature>
<dbReference type="GO" id="GO:0003690">
    <property type="term" value="F:double-stranded DNA binding"/>
    <property type="evidence" value="ECO:0007669"/>
    <property type="project" value="TreeGrafter"/>
</dbReference>
<accession>A0A8K0DZF5</accession>
<feature type="region of interest" description="Disordered" evidence="4">
    <location>
        <begin position="152"/>
        <end position="201"/>
    </location>
</feature>
<dbReference type="SMART" id="SM00526">
    <property type="entry name" value="H15"/>
    <property type="match status" value="1"/>
</dbReference>
<dbReference type="PANTHER" id="PTHR11467">
    <property type="entry name" value="HISTONE H1"/>
    <property type="match status" value="1"/>
</dbReference>
<feature type="region of interest" description="Disordered" evidence="4">
    <location>
        <begin position="344"/>
        <end position="373"/>
    </location>
</feature>
<keyword evidence="3" id="KW-0539">Nucleus</keyword>
<comment type="subcellular location">
    <subcellularLocation>
        <location evidence="1">Nucleus</location>
    </subcellularLocation>
</comment>
<feature type="compositionally biased region" description="Pro residues" evidence="4">
    <location>
        <begin position="461"/>
        <end position="478"/>
    </location>
</feature>
<dbReference type="InterPro" id="IPR017956">
    <property type="entry name" value="AT_hook_DNA-bd_motif"/>
</dbReference>
<dbReference type="SUPFAM" id="SSF46785">
    <property type="entry name" value="Winged helix' DNA-binding domain"/>
    <property type="match status" value="1"/>
</dbReference>
<keyword evidence="7" id="KW-1185">Reference proteome</keyword>
<evidence type="ECO:0000256" key="4">
    <source>
        <dbReference type="SAM" id="MobiDB-lite"/>
    </source>
</evidence>
<proteinExistence type="predicted"/>
<feature type="compositionally biased region" description="Basic residues" evidence="4">
    <location>
        <begin position="173"/>
        <end position="182"/>
    </location>
</feature>
<sequence length="478" mass="50127">MDPLPPQPPQQPLSTATTTTGAGDGVPTTSIFPPVLPVTTAYATSVISEAQNHIVHAAANPTPGPAHAVAPAPHHPPYAEMIYAAIEALKEKNGSSKRAIAKYIEQAYSDLPPTHSALLTHHLKRLKNNGNLVMVKKSYKLPRSDASSLAATSAAAGSSSSPTTAFPTGSPRGRGRPPKHKPNLPAQPNLQPGAQPITEQPNNTQPVLVALGLVDEPNPALVKRSPGRPRKAVAVGVGQGGPVFGKRGRGRPPGSKVKKSPGRPRKPKSVSAVMGPKRGPGRPAKSEQKAMVIPYANTTSNVNVPVAPFDTNGVSNAIVAVSPRPRGRPKKGVVPVGVGVGILAGKRRGRPPKVGGVKSPGNRAGRPVGRPKKNAAIPFNEASASLSAVNVDLKRKLEFFQSKVKQAVVMLKPQLSHESPAVAIAAVQELEEIAVMDINAPLREEPPQPPPLLPQQQQQPQPLPQPQPQPLPLPQFHT</sequence>
<dbReference type="PANTHER" id="PTHR11467:SF29">
    <property type="entry name" value="OS03G0711600 PROTEIN"/>
    <property type="match status" value="1"/>
</dbReference>
<dbReference type="InterPro" id="IPR036390">
    <property type="entry name" value="WH_DNA-bd_sf"/>
</dbReference>
<dbReference type="GO" id="GO:0005730">
    <property type="term" value="C:nucleolus"/>
    <property type="evidence" value="ECO:0007669"/>
    <property type="project" value="TreeGrafter"/>
</dbReference>
<gene>
    <name evidence="6" type="ORF">FNV43_RR19946</name>
</gene>
<dbReference type="GO" id="GO:0045910">
    <property type="term" value="P:negative regulation of DNA recombination"/>
    <property type="evidence" value="ECO:0007669"/>
    <property type="project" value="TreeGrafter"/>
</dbReference>
<dbReference type="InterPro" id="IPR036388">
    <property type="entry name" value="WH-like_DNA-bd_sf"/>
</dbReference>
<dbReference type="Proteomes" id="UP000796880">
    <property type="component" value="Unassembled WGS sequence"/>
</dbReference>
<dbReference type="InterPro" id="IPR005818">
    <property type="entry name" value="Histone_H1/H5_H15"/>
</dbReference>
<organism evidence="6 7">
    <name type="scientific">Rhamnella rubrinervis</name>
    <dbReference type="NCBI Taxonomy" id="2594499"/>
    <lineage>
        <taxon>Eukaryota</taxon>
        <taxon>Viridiplantae</taxon>
        <taxon>Streptophyta</taxon>
        <taxon>Embryophyta</taxon>
        <taxon>Tracheophyta</taxon>
        <taxon>Spermatophyta</taxon>
        <taxon>Magnoliopsida</taxon>
        <taxon>eudicotyledons</taxon>
        <taxon>Gunneridae</taxon>
        <taxon>Pentapetalae</taxon>
        <taxon>rosids</taxon>
        <taxon>fabids</taxon>
        <taxon>Rosales</taxon>
        <taxon>Rhamnaceae</taxon>
        <taxon>rhamnoid group</taxon>
        <taxon>Rhamneae</taxon>
        <taxon>Rhamnella</taxon>
    </lineage>
</organism>
<feature type="compositionally biased region" description="Low complexity" evidence="4">
    <location>
        <begin position="12"/>
        <end position="29"/>
    </location>
</feature>